<keyword evidence="3" id="KW-1185">Reference proteome</keyword>
<evidence type="ECO:0000313" key="2">
    <source>
        <dbReference type="EMBL" id="KXB33929.1"/>
    </source>
</evidence>
<proteinExistence type="predicted"/>
<dbReference type="AlphaFoldDB" id="A0A133XSM1"/>
<evidence type="ECO:0000259" key="1">
    <source>
        <dbReference type="Pfam" id="PF00455"/>
    </source>
</evidence>
<comment type="caution">
    <text evidence="2">The sequence shown here is derived from an EMBL/GenBank/DDBJ whole genome shotgun (WGS) entry which is preliminary data.</text>
</comment>
<dbReference type="EMBL" id="LSCR01000029">
    <property type="protein sequence ID" value="KXB33929.1"/>
    <property type="molecule type" value="Genomic_DNA"/>
</dbReference>
<feature type="domain" description="DeoR-like transcriptional repressor C-terminal sensor" evidence="1">
    <location>
        <begin position="9"/>
        <end position="68"/>
    </location>
</feature>
<name>A0A133XSM1_9ACTN</name>
<dbReference type="Pfam" id="PF00455">
    <property type="entry name" value="DeoRC"/>
    <property type="match status" value="1"/>
</dbReference>
<dbReference type="Proteomes" id="UP000070675">
    <property type="component" value="Unassembled WGS sequence"/>
</dbReference>
<protein>
    <recommendedName>
        <fullName evidence="1">DeoR-like transcriptional repressor C-terminal sensor domain-containing protein</fullName>
    </recommendedName>
</protein>
<organism evidence="2 3">
    <name type="scientific">Atopobium deltae</name>
    <dbReference type="NCBI Taxonomy" id="1393034"/>
    <lineage>
        <taxon>Bacteria</taxon>
        <taxon>Bacillati</taxon>
        <taxon>Actinomycetota</taxon>
        <taxon>Coriobacteriia</taxon>
        <taxon>Coriobacteriales</taxon>
        <taxon>Atopobiaceae</taxon>
        <taxon>Atopobium</taxon>
    </lineage>
</organism>
<sequence>MHLNVFTNMHLTVLTNNVPMINLLSAAPHIKLVSAGGIYSASEKAFYGNIAIQTLENYFVDKVFFSAALFLSRMASRTPPSSGHLSVARP</sequence>
<reference evidence="3" key="1">
    <citation type="submission" date="2016-01" db="EMBL/GenBank/DDBJ databases">
        <authorList>
            <person name="Mitreva M."/>
            <person name="Pepin K.H."/>
            <person name="Mihindukulasuriya K.A."/>
            <person name="Fulton R."/>
            <person name="Fronick C."/>
            <person name="O'Laughlin M."/>
            <person name="Miner T."/>
            <person name="Herter B."/>
            <person name="Rosa B.A."/>
            <person name="Cordes M."/>
            <person name="Tomlinson C."/>
            <person name="Wollam A."/>
            <person name="Palsikar V.B."/>
            <person name="Mardis E.R."/>
            <person name="Wilson R.K."/>
        </authorList>
    </citation>
    <scope>NUCLEOTIDE SEQUENCE [LARGE SCALE GENOMIC DNA]</scope>
    <source>
        <strain evidence="3">DNF00019</strain>
    </source>
</reference>
<evidence type="ECO:0000313" key="3">
    <source>
        <dbReference type="Proteomes" id="UP000070675"/>
    </source>
</evidence>
<dbReference type="STRING" id="1393034.HMPREF3192_01162"/>
<dbReference type="InterPro" id="IPR014036">
    <property type="entry name" value="DeoR-like_C"/>
</dbReference>
<accession>A0A133XSM1</accession>
<dbReference type="PATRIC" id="fig|1393034.3.peg.1130"/>
<gene>
    <name evidence="2" type="ORF">HMPREF3192_01162</name>
</gene>